<keyword evidence="4" id="KW-1185">Reference proteome</keyword>
<organism evidence="3 4">
    <name type="scientific">Hermanssonia centrifuga</name>
    <dbReference type="NCBI Taxonomy" id="98765"/>
    <lineage>
        <taxon>Eukaryota</taxon>
        <taxon>Fungi</taxon>
        <taxon>Dikarya</taxon>
        <taxon>Basidiomycota</taxon>
        <taxon>Agaricomycotina</taxon>
        <taxon>Agaricomycetes</taxon>
        <taxon>Polyporales</taxon>
        <taxon>Meruliaceae</taxon>
        <taxon>Hermanssonia</taxon>
    </lineage>
</organism>
<reference evidence="3 4" key="1">
    <citation type="submission" date="2019-02" db="EMBL/GenBank/DDBJ databases">
        <title>Genome sequencing of the rare red list fungi Phlebia centrifuga.</title>
        <authorList>
            <person name="Buettner E."/>
            <person name="Kellner H."/>
        </authorList>
    </citation>
    <scope>NUCLEOTIDE SEQUENCE [LARGE SCALE GENOMIC DNA]</scope>
    <source>
        <strain evidence="3 4">DSM 108282</strain>
    </source>
</reference>
<feature type="region of interest" description="Disordered" evidence="1">
    <location>
        <begin position="1"/>
        <end position="232"/>
    </location>
</feature>
<dbReference type="PANTHER" id="PTHR46370">
    <property type="entry name" value="GPALPP MOTIFS-CONTAINING PROTEIN 1"/>
    <property type="match status" value="1"/>
</dbReference>
<feature type="compositionally biased region" description="Basic and acidic residues" evidence="1">
    <location>
        <begin position="217"/>
        <end position="232"/>
    </location>
</feature>
<feature type="compositionally biased region" description="Acidic residues" evidence="1">
    <location>
        <begin position="45"/>
        <end position="54"/>
    </location>
</feature>
<gene>
    <name evidence="3" type="ORF">EW026_g4598</name>
</gene>
<feature type="compositionally biased region" description="Low complexity" evidence="1">
    <location>
        <begin position="21"/>
        <end position="31"/>
    </location>
</feature>
<feature type="region of interest" description="Disordered" evidence="1">
    <location>
        <begin position="266"/>
        <end position="296"/>
    </location>
</feature>
<evidence type="ECO:0000313" key="4">
    <source>
        <dbReference type="Proteomes" id="UP000309038"/>
    </source>
</evidence>
<name>A0A4S4KGL7_9APHY</name>
<evidence type="ECO:0000259" key="2">
    <source>
        <dbReference type="Pfam" id="PF12572"/>
    </source>
</evidence>
<dbReference type="Pfam" id="PF12572">
    <property type="entry name" value="DUF3752"/>
    <property type="match status" value="2"/>
</dbReference>
<dbReference type="InterPro" id="IPR046331">
    <property type="entry name" value="GPAM1-like"/>
</dbReference>
<dbReference type="Proteomes" id="UP000309038">
    <property type="component" value="Unassembled WGS sequence"/>
</dbReference>
<feature type="domain" description="DUF3752" evidence="2">
    <location>
        <begin position="262"/>
        <end position="330"/>
    </location>
</feature>
<protein>
    <recommendedName>
        <fullName evidence="2">DUF3752 domain-containing protein</fullName>
    </recommendedName>
</protein>
<evidence type="ECO:0000313" key="3">
    <source>
        <dbReference type="EMBL" id="THG97381.1"/>
    </source>
</evidence>
<sequence>MIGPDIPVQFLSTAGDDINEAGPSIPSSIGPAIPPEVLARSQQYNDEDEDEEDYAPALPPDLVIARGGPAGSSKQIQGPALPPSLARQRYEGSDDDEDDDYGPMPLPAGVAFEESDGVREFLEKEERRRKQVEEASKPKALQREEWMLVPPSSSDLLASIDPTKLTKGRQFARTAAPSRNVDNSLWTETPAERQQRLADEVAGKRRRAVNADPDAGDESKEAESRKKRRRDEEIRKGVDEYTVRRLIIPALQWKITDMGRTCRKKNRGSALLDQHGKSTKEDSKNQGEEDEGPPVIWEHSRDMALGGRLMDDKTRNKFIQEAKGLGDRFGTGKSGGFL</sequence>
<dbReference type="InterPro" id="IPR022226">
    <property type="entry name" value="DUF3752"/>
</dbReference>
<dbReference type="AlphaFoldDB" id="A0A4S4KGL7"/>
<feature type="compositionally biased region" description="Basic and acidic residues" evidence="1">
    <location>
        <begin position="190"/>
        <end position="203"/>
    </location>
</feature>
<evidence type="ECO:0000256" key="1">
    <source>
        <dbReference type="SAM" id="MobiDB-lite"/>
    </source>
</evidence>
<comment type="caution">
    <text evidence="3">The sequence shown here is derived from an EMBL/GenBank/DDBJ whole genome shotgun (WGS) entry which is preliminary data.</text>
</comment>
<dbReference type="EMBL" id="SGPJ01000171">
    <property type="protein sequence ID" value="THG97381.1"/>
    <property type="molecule type" value="Genomic_DNA"/>
</dbReference>
<accession>A0A4S4KGL7</accession>
<proteinExistence type="predicted"/>
<feature type="compositionally biased region" description="Basic and acidic residues" evidence="1">
    <location>
        <begin position="274"/>
        <end position="287"/>
    </location>
</feature>
<feature type="domain" description="DUF3752" evidence="2">
    <location>
        <begin position="150"/>
        <end position="242"/>
    </location>
</feature>
<dbReference type="PANTHER" id="PTHR46370:SF1">
    <property type="entry name" value="GPALPP MOTIFS-CONTAINING PROTEIN 1"/>
    <property type="match status" value="1"/>
</dbReference>
<feature type="compositionally biased region" description="Basic and acidic residues" evidence="1">
    <location>
        <begin position="116"/>
        <end position="146"/>
    </location>
</feature>